<gene>
    <name evidence="7" type="primary">tatC</name>
    <name evidence="9" type="ORF">RM6536_1663</name>
</gene>
<dbReference type="PANTHER" id="PTHR30371:SF0">
    <property type="entry name" value="SEC-INDEPENDENT PROTEIN TRANSLOCASE PROTEIN TATC, CHLOROPLASTIC-RELATED"/>
    <property type="match status" value="1"/>
</dbReference>
<dbReference type="Proteomes" id="UP000066203">
    <property type="component" value="Chromosome"/>
</dbReference>
<dbReference type="HAMAP" id="MF_00902">
    <property type="entry name" value="TatC"/>
    <property type="match status" value="1"/>
</dbReference>
<dbReference type="NCBIfam" id="TIGR00945">
    <property type="entry name" value="tatC"/>
    <property type="match status" value="1"/>
</dbReference>
<keyword evidence="6 7" id="KW-0472">Membrane</keyword>
<feature type="transmembrane region" description="Helical" evidence="7">
    <location>
        <begin position="90"/>
        <end position="112"/>
    </location>
</feature>
<evidence type="ECO:0000256" key="1">
    <source>
        <dbReference type="ARBA" id="ARBA00004141"/>
    </source>
</evidence>
<dbReference type="Pfam" id="PF00902">
    <property type="entry name" value="TatC"/>
    <property type="match status" value="1"/>
</dbReference>
<accession>A0A0K2S1J5</accession>
<feature type="transmembrane region" description="Helical" evidence="7">
    <location>
        <begin position="32"/>
        <end position="51"/>
    </location>
</feature>
<name>A0A0K2S1J5_9MICC</name>
<organism evidence="9">
    <name type="scientific">Rothia mucilaginosa</name>
    <dbReference type="NCBI Taxonomy" id="43675"/>
    <lineage>
        <taxon>Bacteria</taxon>
        <taxon>Bacillati</taxon>
        <taxon>Actinomycetota</taxon>
        <taxon>Actinomycetes</taxon>
        <taxon>Micrococcales</taxon>
        <taxon>Micrococcaceae</taxon>
        <taxon>Rothia</taxon>
    </lineage>
</organism>
<feature type="transmembrane region" description="Helical" evidence="7">
    <location>
        <begin position="231"/>
        <end position="252"/>
    </location>
</feature>
<feature type="transmembrane region" description="Helical" evidence="7">
    <location>
        <begin position="124"/>
        <end position="152"/>
    </location>
</feature>
<dbReference type="PRINTS" id="PR01840">
    <property type="entry name" value="TATCFAMILY"/>
</dbReference>
<feature type="region of interest" description="Disordered" evidence="8">
    <location>
        <begin position="264"/>
        <end position="293"/>
    </location>
</feature>
<evidence type="ECO:0000256" key="5">
    <source>
        <dbReference type="ARBA" id="ARBA00023010"/>
    </source>
</evidence>
<evidence type="ECO:0000256" key="8">
    <source>
        <dbReference type="SAM" id="MobiDB-lite"/>
    </source>
</evidence>
<dbReference type="GO" id="GO:0033281">
    <property type="term" value="C:TAT protein transport complex"/>
    <property type="evidence" value="ECO:0007669"/>
    <property type="project" value="UniProtKB-UniRule"/>
</dbReference>
<sequence length="293" mass="32605">MATPDQDVRNRKVNPEARMELKEHLREFRDRFIKAAIATVIAAIIGTVFLYQPFIEMISVPLQQINAETGRRANLNFGSVASPFDQLLKVGMYIGLVIASPVWLYQALRFLLPALHTKEKKYLFGFLTASIFAFGCGVAISYFTLPGVVYALLKFTPVNDSNFIDAGVYISFILKFVVTFSCAFIIPVILVGINMLGLIRGTTILKSWRWVVVLVAVIAALTAPGSDIMMMFVLMAPLLIFFFAAIGICMINDKRRDRKLAKLAQGSDEESLNTATSSEDLAKMGYFDEEKTS</sequence>
<keyword evidence="7" id="KW-1003">Cell membrane</keyword>
<evidence type="ECO:0000256" key="3">
    <source>
        <dbReference type="ARBA" id="ARBA00022927"/>
    </source>
</evidence>
<evidence type="ECO:0000256" key="2">
    <source>
        <dbReference type="ARBA" id="ARBA00022692"/>
    </source>
</evidence>
<dbReference type="GO" id="GO:0065002">
    <property type="term" value="P:intracellular protein transmembrane transport"/>
    <property type="evidence" value="ECO:0007669"/>
    <property type="project" value="TreeGrafter"/>
</dbReference>
<keyword evidence="7" id="KW-0813">Transport</keyword>
<evidence type="ECO:0000256" key="4">
    <source>
        <dbReference type="ARBA" id="ARBA00022989"/>
    </source>
</evidence>
<dbReference type="GO" id="GO:0043953">
    <property type="term" value="P:protein transport by the Tat complex"/>
    <property type="evidence" value="ECO:0007669"/>
    <property type="project" value="UniProtKB-UniRule"/>
</dbReference>
<proteinExistence type="inferred from homology"/>
<protein>
    <recommendedName>
        <fullName evidence="7">Sec-independent protein translocase protein TatC</fullName>
    </recommendedName>
</protein>
<feature type="compositionally biased region" description="Basic and acidic residues" evidence="8">
    <location>
        <begin position="280"/>
        <end position="293"/>
    </location>
</feature>
<comment type="similarity">
    <text evidence="7">Belongs to the TatC family.</text>
</comment>
<keyword evidence="3 7" id="KW-0653">Protein transport</keyword>
<keyword evidence="2 7" id="KW-0812">Transmembrane</keyword>
<dbReference type="RefSeq" id="WP_060824789.1">
    <property type="nucleotide sequence ID" value="NZ_AP014938.1"/>
</dbReference>
<comment type="subcellular location">
    <subcellularLocation>
        <location evidence="7">Cell membrane</location>
        <topology evidence="7">Multi-pass membrane protein</topology>
    </subcellularLocation>
    <subcellularLocation>
        <location evidence="1">Membrane</location>
        <topology evidence="1">Multi-pass membrane protein</topology>
    </subcellularLocation>
</comment>
<dbReference type="InterPro" id="IPR002033">
    <property type="entry name" value="TatC"/>
</dbReference>
<evidence type="ECO:0000256" key="7">
    <source>
        <dbReference type="HAMAP-Rule" id="MF_00902"/>
    </source>
</evidence>
<comment type="subunit">
    <text evidence="7">The Tat system comprises two distinct complexes: a TatABC complex, containing multiple copies of TatA, TatB and TatC subunits, and a separate TatA complex, containing only TatA subunits. Substrates initially bind to the TatABC complex, which probably triggers association of the separate TatA complex to form the active translocon.</text>
</comment>
<dbReference type="PANTHER" id="PTHR30371">
    <property type="entry name" value="SEC-INDEPENDENT PROTEIN TRANSLOCASE PROTEIN TATC"/>
    <property type="match status" value="1"/>
</dbReference>
<dbReference type="PATRIC" id="fig|43675.28.peg.1704"/>
<evidence type="ECO:0000313" key="10">
    <source>
        <dbReference type="Proteomes" id="UP000066203"/>
    </source>
</evidence>
<keyword evidence="5 7" id="KW-0811">Translocation</keyword>
<dbReference type="EMBL" id="AP014938">
    <property type="protein sequence ID" value="BAS20910.1"/>
    <property type="molecule type" value="Genomic_DNA"/>
</dbReference>
<feature type="transmembrane region" description="Helical" evidence="7">
    <location>
        <begin position="208"/>
        <end position="225"/>
    </location>
</feature>
<comment type="function">
    <text evidence="7">Part of the twin-arginine translocation (Tat) system that transports large folded proteins containing a characteristic twin-arginine motif in their signal peptide across membranes. Together with TatB, TatC is part of a receptor directly interacting with Tat signal peptides.</text>
</comment>
<keyword evidence="4 7" id="KW-1133">Transmembrane helix</keyword>
<reference evidence="10" key="1">
    <citation type="submission" date="2015-08" db="EMBL/GenBank/DDBJ databases">
        <title>Complete genome sequence of Rothia mucilaginosa strain NUM-Rm6536.</title>
        <authorList>
            <person name="Nambu T."/>
        </authorList>
    </citation>
    <scope>NUCLEOTIDE SEQUENCE [LARGE SCALE GENOMIC DNA]</scope>
    <source>
        <strain evidence="10">NUM-Rm6536</strain>
    </source>
</reference>
<evidence type="ECO:0000256" key="6">
    <source>
        <dbReference type="ARBA" id="ARBA00023136"/>
    </source>
</evidence>
<dbReference type="GO" id="GO:0009977">
    <property type="term" value="F:proton motive force dependent protein transmembrane transporter activity"/>
    <property type="evidence" value="ECO:0007669"/>
    <property type="project" value="TreeGrafter"/>
</dbReference>
<dbReference type="AlphaFoldDB" id="A0A0K2S1J5"/>
<evidence type="ECO:0000313" key="9">
    <source>
        <dbReference type="EMBL" id="BAS20910.1"/>
    </source>
</evidence>
<feature type="transmembrane region" description="Helical" evidence="7">
    <location>
        <begin position="172"/>
        <end position="196"/>
    </location>
</feature>